<dbReference type="EMBL" id="JAYMRU010000025">
    <property type="protein sequence ID" value="MEM5403915.1"/>
    <property type="molecule type" value="Genomic_DNA"/>
</dbReference>
<name>A0ACC6RQA3_9BURK</name>
<sequence length="147" mass="16028">MDEDAVATSTLAACVGATTFVAFGFALNLISSSLGNARIAIDAGIVSFWAMLFLWLLLLPAIALAIVPGTIVFAIAFRFKIRHASYYCVAGILIALAMLPLLSKIGVYVRRTWVQLLFEPGLRLAFSGLFAGLVLWKQVRKRFTEES</sequence>
<evidence type="ECO:0000313" key="2">
    <source>
        <dbReference type="Proteomes" id="UP001392318"/>
    </source>
</evidence>
<gene>
    <name evidence="1" type="ORF">VSR83_28445</name>
</gene>
<dbReference type="Proteomes" id="UP001392318">
    <property type="component" value="Unassembled WGS sequence"/>
</dbReference>
<keyword evidence="2" id="KW-1185">Reference proteome</keyword>
<comment type="caution">
    <text evidence="1">The sequence shown here is derived from an EMBL/GenBank/DDBJ whole genome shotgun (WGS) entry which is preliminary data.</text>
</comment>
<evidence type="ECO:0000313" key="1">
    <source>
        <dbReference type="EMBL" id="MEM5403915.1"/>
    </source>
</evidence>
<reference evidence="1" key="1">
    <citation type="submission" date="2024-01" db="EMBL/GenBank/DDBJ databases">
        <title>The diversity of rhizobia nodulating Mimosa spp. in eleven states of Brazil covering several biomes is determined by host plant, location, and edaphic factors.</title>
        <authorList>
            <person name="Rouws L."/>
            <person name="Barauna A."/>
            <person name="Beukes C."/>
            <person name="De Faria S.M."/>
            <person name="Gross E."/>
            <person name="Dos Reis Junior F.B."/>
            <person name="Simon M."/>
            <person name="Maluk M."/>
            <person name="Odee D.W."/>
            <person name="Kenicer G."/>
            <person name="Young J.P.W."/>
            <person name="Reis V.M."/>
            <person name="Zilli J."/>
            <person name="James E.K."/>
        </authorList>
    </citation>
    <scope>NUCLEOTIDE SEQUENCE</scope>
    <source>
        <strain evidence="1">JPY452</strain>
    </source>
</reference>
<protein>
    <submittedName>
        <fullName evidence="1">Uncharacterized protein</fullName>
    </submittedName>
</protein>
<organism evidence="1 2">
    <name type="scientific">Paraburkholderia unamae</name>
    <dbReference type="NCBI Taxonomy" id="219649"/>
    <lineage>
        <taxon>Bacteria</taxon>
        <taxon>Pseudomonadati</taxon>
        <taxon>Pseudomonadota</taxon>
        <taxon>Betaproteobacteria</taxon>
        <taxon>Burkholderiales</taxon>
        <taxon>Burkholderiaceae</taxon>
        <taxon>Paraburkholderia</taxon>
    </lineage>
</organism>
<proteinExistence type="predicted"/>
<accession>A0ACC6RQA3</accession>